<evidence type="ECO:0000256" key="1">
    <source>
        <dbReference type="SAM" id="Coils"/>
    </source>
</evidence>
<name>A0ABR2KXA1_9EUKA</name>
<evidence type="ECO:0008006" key="4">
    <source>
        <dbReference type="Google" id="ProtNLM"/>
    </source>
</evidence>
<proteinExistence type="predicted"/>
<keyword evidence="1" id="KW-0175">Coiled coil</keyword>
<dbReference type="Proteomes" id="UP001470230">
    <property type="component" value="Unassembled WGS sequence"/>
</dbReference>
<comment type="caution">
    <text evidence="2">The sequence shown here is derived from an EMBL/GenBank/DDBJ whole genome shotgun (WGS) entry which is preliminary data.</text>
</comment>
<evidence type="ECO:0000313" key="2">
    <source>
        <dbReference type="EMBL" id="KAK8895733.1"/>
    </source>
</evidence>
<gene>
    <name evidence="2" type="ORF">M9Y10_013617</name>
</gene>
<reference evidence="2 3" key="1">
    <citation type="submission" date="2024-04" db="EMBL/GenBank/DDBJ databases">
        <title>Tritrichomonas musculus Genome.</title>
        <authorList>
            <person name="Alves-Ferreira E."/>
            <person name="Grigg M."/>
            <person name="Lorenzi H."/>
            <person name="Galac M."/>
        </authorList>
    </citation>
    <scope>NUCLEOTIDE SEQUENCE [LARGE SCALE GENOMIC DNA]</scope>
    <source>
        <strain evidence="2 3">EAF2021</strain>
    </source>
</reference>
<keyword evidence="3" id="KW-1185">Reference proteome</keyword>
<organism evidence="2 3">
    <name type="scientific">Tritrichomonas musculus</name>
    <dbReference type="NCBI Taxonomy" id="1915356"/>
    <lineage>
        <taxon>Eukaryota</taxon>
        <taxon>Metamonada</taxon>
        <taxon>Parabasalia</taxon>
        <taxon>Tritrichomonadida</taxon>
        <taxon>Tritrichomonadidae</taxon>
        <taxon>Tritrichomonas</taxon>
    </lineage>
</organism>
<accession>A0ABR2KXA1</accession>
<protein>
    <recommendedName>
        <fullName evidence="4">HOOK N-terminal domain-containing protein</fullName>
    </recommendedName>
</protein>
<feature type="coiled-coil region" evidence="1">
    <location>
        <begin position="182"/>
        <end position="209"/>
    </location>
</feature>
<dbReference type="EMBL" id="JAPFFF010000002">
    <property type="protein sequence ID" value="KAK8895733.1"/>
    <property type="molecule type" value="Genomic_DNA"/>
</dbReference>
<evidence type="ECO:0000313" key="3">
    <source>
        <dbReference type="Proteomes" id="UP001470230"/>
    </source>
</evidence>
<feature type="coiled-coil region" evidence="1">
    <location>
        <begin position="240"/>
        <end position="384"/>
    </location>
</feature>
<sequence length="391" mass="45458">MSDLNSALLAFLKLSNEIDPRIGSFREIDQPSIFHNIFFSLFKVNFPADDEQFKTRMMLRWLFEHVPKQLSEELLIKSVQVDDFERCDVDALEQTALLIFACKTKDNDEFQSMMEKLDPSDRKVLQTLIDSSKLTSSPQKIVDRQLLSHMAKDVRELSNCFIQLKKAEEDYSIVSKEYEVMRALEKVKINEEEQEMRKLSDDIKSKLISSQESLNNLETELTLQRNASNECDIIDTQSSIDDSEETIFNLTQNNIKLQERIESARQNTTGIAKLREEVLQQREIIANLRIKYQEIKNSVEEVETRVSDIRQKSLQKNSELNDEIQKLKDKKESLNKMLEENIKSLKEAKISGASYEKCILLRKIREQRNQILKALAEVAKKANQLQDCHST</sequence>